<dbReference type="RefSeq" id="WP_349351041.1">
    <property type="nucleotide sequence ID" value="NZ_CP157804.1"/>
</dbReference>
<name>A0AAU7MTS4_9FLAO</name>
<sequence>MKKILSLKISMLVFFLLSLVACSVEDGTNGLDGMDGIDGVDGVDGSNGLNSLINTAIEQPGPNCPNGGYQLNFGLDSNNNGVLDTNEISSTEYLCNIDPADGLTSLISTMIEQPGDNCVNGGYRLEVGLDSNANGLLDASEISTSEYLCNGDADDFNYQSYTSILRQVGTEDPIEEVLENSLGLTLTWARQSQGIYVGTLDIPIDISKTVIFFSTPISHTAVRGELINSTQIRLELQNGINAFADNFDNLSFELRVYE</sequence>
<evidence type="ECO:0000256" key="1">
    <source>
        <dbReference type="SAM" id="SignalP"/>
    </source>
</evidence>
<dbReference type="EMBL" id="CP157804">
    <property type="protein sequence ID" value="XBQ21830.1"/>
    <property type="molecule type" value="Genomic_DNA"/>
</dbReference>
<dbReference type="KEGG" id="fld:ABNE31_09480"/>
<dbReference type="InterPro" id="IPR055575">
    <property type="entry name" value="DUF7151"/>
</dbReference>
<protein>
    <recommendedName>
        <fullName evidence="2">DUF7151 domain-containing protein</fullName>
    </recommendedName>
</protein>
<accession>A0AAU7MTS4</accession>
<dbReference type="AlphaFoldDB" id="A0AAU7MTS4"/>
<feature type="signal peptide" evidence="1">
    <location>
        <begin position="1"/>
        <end position="23"/>
    </location>
</feature>
<evidence type="ECO:0000313" key="3">
    <source>
        <dbReference type="EMBL" id="XBQ21830.1"/>
    </source>
</evidence>
<feature type="chain" id="PRO_5043661098" description="DUF7151 domain-containing protein" evidence="1">
    <location>
        <begin position="24"/>
        <end position="258"/>
    </location>
</feature>
<organism evidence="3">
    <name type="scientific">Flagellimonas sp. MMG031</name>
    <dbReference type="NCBI Taxonomy" id="3158549"/>
    <lineage>
        <taxon>Bacteria</taxon>
        <taxon>Pseudomonadati</taxon>
        <taxon>Bacteroidota</taxon>
        <taxon>Flavobacteriia</taxon>
        <taxon>Flavobacteriales</taxon>
        <taxon>Flavobacteriaceae</taxon>
        <taxon>Flagellimonas</taxon>
    </lineage>
</organism>
<dbReference type="PROSITE" id="PS51257">
    <property type="entry name" value="PROKAR_LIPOPROTEIN"/>
    <property type="match status" value="1"/>
</dbReference>
<gene>
    <name evidence="3" type="ORF">ABNE31_09480</name>
</gene>
<keyword evidence="1" id="KW-0732">Signal</keyword>
<proteinExistence type="predicted"/>
<feature type="domain" description="DUF7151" evidence="2">
    <location>
        <begin position="50"/>
        <end position="95"/>
    </location>
</feature>
<evidence type="ECO:0000259" key="2">
    <source>
        <dbReference type="Pfam" id="PF23657"/>
    </source>
</evidence>
<reference evidence="3" key="1">
    <citation type="submission" date="2024-05" db="EMBL/GenBank/DDBJ databases">
        <title>Draft Genome Sequences of Flagellimonas sp. MMG031 and Marinobacter sp. MMG032 Isolated from the dinoflagellate Symbiodinium pilosum.</title>
        <authorList>
            <person name="Shikuma N.J."/>
            <person name="Farrell M.V."/>
        </authorList>
    </citation>
    <scope>NUCLEOTIDE SEQUENCE</scope>
    <source>
        <strain evidence="3">MMG031</strain>
    </source>
</reference>
<feature type="domain" description="DUF7151" evidence="2">
    <location>
        <begin position="105"/>
        <end position="149"/>
    </location>
</feature>
<dbReference type="Pfam" id="PF23657">
    <property type="entry name" value="DUF7151"/>
    <property type="match status" value="2"/>
</dbReference>